<dbReference type="KEGG" id="csi:P262_01985"/>
<gene>
    <name evidence="8" type="ORF">P262_01985</name>
</gene>
<comment type="catalytic activity">
    <reaction evidence="5">
        <text>2 GTP = 3',3'-c-di-GMP + 2 diphosphate</text>
        <dbReference type="Rhea" id="RHEA:24898"/>
        <dbReference type="ChEBI" id="CHEBI:33019"/>
        <dbReference type="ChEBI" id="CHEBI:37565"/>
        <dbReference type="ChEBI" id="CHEBI:58805"/>
        <dbReference type="EC" id="2.7.7.65"/>
    </reaction>
</comment>
<dbReference type="Gene3D" id="3.30.70.270">
    <property type="match status" value="1"/>
</dbReference>
<dbReference type="RefSeq" id="WP_023898411.1">
    <property type="nucleotide sequence ID" value="NC_023032.1"/>
</dbReference>
<feature type="transmembrane region" description="Helical" evidence="6">
    <location>
        <begin position="291"/>
        <end position="314"/>
    </location>
</feature>
<dbReference type="EC" id="2.7.7.65" evidence="3"/>
<evidence type="ECO:0000256" key="5">
    <source>
        <dbReference type="ARBA" id="ARBA00034247"/>
    </source>
</evidence>
<name>V5TYH9_9ENTR</name>
<dbReference type="NCBIfam" id="TIGR00254">
    <property type="entry name" value="GGDEF"/>
    <property type="match status" value="1"/>
</dbReference>
<keyword evidence="6" id="KW-0812">Transmembrane</keyword>
<dbReference type="Gene3D" id="3.30.450.20">
    <property type="entry name" value="PAS domain"/>
    <property type="match status" value="1"/>
</dbReference>
<keyword evidence="6" id="KW-1133">Transmembrane helix</keyword>
<feature type="domain" description="GGDEF" evidence="7">
    <location>
        <begin position="341"/>
        <end position="470"/>
    </location>
</feature>
<dbReference type="GO" id="GO:0043709">
    <property type="term" value="P:cell adhesion involved in single-species biofilm formation"/>
    <property type="evidence" value="ECO:0007669"/>
    <property type="project" value="TreeGrafter"/>
</dbReference>
<dbReference type="AlphaFoldDB" id="V5TYH9"/>
<dbReference type="GO" id="GO:0005886">
    <property type="term" value="C:plasma membrane"/>
    <property type="evidence" value="ECO:0007669"/>
    <property type="project" value="TreeGrafter"/>
</dbReference>
<dbReference type="InterPro" id="IPR029151">
    <property type="entry name" value="Sensor-like_sf"/>
</dbReference>
<dbReference type="HOGENOM" id="CLU_581031_0_0_6"/>
<keyword evidence="4" id="KW-0342">GTP-binding</keyword>
<reference evidence="8 9" key="1">
    <citation type="journal article" date="2014" name="Genome Announc.">
        <title>Complete Genome Sequence of Cronobacter sakazakii Strain CMCC 45402.</title>
        <authorList>
            <person name="Zhao Z."/>
            <person name="Wang L."/>
            <person name="Wang B."/>
            <person name="Liang H."/>
            <person name="Ye Q."/>
            <person name="Zeng M."/>
        </authorList>
    </citation>
    <scope>NUCLEOTIDE SEQUENCE [LARGE SCALE GENOMIC DNA]</scope>
    <source>
        <strain evidence="9">45402</strain>
    </source>
</reference>
<dbReference type="PATRIC" id="fig|1401659.3.peg.1400"/>
<evidence type="ECO:0000256" key="4">
    <source>
        <dbReference type="ARBA" id="ARBA00023134"/>
    </source>
</evidence>
<feature type="transmembrane region" description="Helical" evidence="6">
    <location>
        <begin position="15"/>
        <end position="38"/>
    </location>
</feature>
<sequence>MKISMLVNKRKNKRYIIGTLVFACVSLMIIVALTFSYMCEVCNNAIESVTEILLREQAVNDSIASMISTSTMSHMNTKCESKELLGALYTNRNFDTQSCSKINAVTFVENYLSKKTLQNRYYSSPEYGFVYFFNGKKYKKLQPGMYSQVISLTGNFARFLSYEKRKRDILDFWDNHLEFNEIYRDSVSKNLVMTIATPVTNSYTREVIGVMYTDISEDELQQHVFSRSPAPKWVSVTANNISYDRPGSLCATQHCETHALSFNILSQPLAEIFILEANVDLYAFIKENIKIFLAVLMAFIVIVTAAIKAINLFLKTQKHAVIDSLTQVYNRQIISHLSGKDYNSLVIFDCDEFKVINDTHGHLVGDAALTHIASIISDNVRNEDVVVRYGGDEFIVLCTNEKIHARKMAERICSKLKVNPLVFGDLTLPLSISFGVAEFTDDLHTALYKADKALYAQKLKSRSQKVDATN</sequence>
<keyword evidence="4" id="KW-0547">Nucleotide-binding</keyword>
<dbReference type="EMBL" id="CP006731">
    <property type="protein sequence ID" value="AHB69770.1"/>
    <property type="molecule type" value="Genomic_DNA"/>
</dbReference>
<dbReference type="SMART" id="SM00267">
    <property type="entry name" value="GGDEF"/>
    <property type="match status" value="1"/>
</dbReference>
<dbReference type="PANTHER" id="PTHR45138:SF9">
    <property type="entry name" value="DIGUANYLATE CYCLASE DGCM-RELATED"/>
    <property type="match status" value="1"/>
</dbReference>
<proteinExistence type="predicted"/>
<evidence type="ECO:0000256" key="1">
    <source>
        <dbReference type="ARBA" id="ARBA00001946"/>
    </source>
</evidence>
<protein>
    <recommendedName>
        <fullName evidence="3">diguanylate cyclase</fullName>
        <ecNumber evidence="3">2.7.7.65</ecNumber>
    </recommendedName>
</protein>
<dbReference type="GO" id="GO:1902201">
    <property type="term" value="P:negative regulation of bacterial-type flagellum-dependent cell motility"/>
    <property type="evidence" value="ECO:0007669"/>
    <property type="project" value="TreeGrafter"/>
</dbReference>
<dbReference type="SUPFAM" id="SSF55073">
    <property type="entry name" value="Nucleotide cyclase"/>
    <property type="match status" value="1"/>
</dbReference>
<dbReference type="InterPro" id="IPR029787">
    <property type="entry name" value="Nucleotide_cyclase"/>
</dbReference>
<evidence type="ECO:0000256" key="2">
    <source>
        <dbReference type="ARBA" id="ARBA00004665"/>
    </source>
</evidence>
<dbReference type="InterPro" id="IPR000160">
    <property type="entry name" value="GGDEF_dom"/>
</dbReference>
<organism evidence="8 9">
    <name type="scientific">Cronobacter malonaticus</name>
    <dbReference type="NCBI Taxonomy" id="413503"/>
    <lineage>
        <taxon>Bacteria</taxon>
        <taxon>Pseudomonadati</taxon>
        <taxon>Pseudomonadota</taxon>
        <taxon>Gammaproteobacteria</taxon>
        <taxon>Enterobacterales</taxon>
        <taxon>Enterobacteriaceae</taxon>
        <taxon>Cronobacter</taxon>
    </lineage>
</organism>
<dbReference type="GO" id="GO:0052621">
    <property type="term" value="F:diguanylate cyclase activity"/>
    <property type="evidence" value="ECO:0007669"/>
    <property type="project" value="UniProtKB-EC"/>
</dbReference>
<keyword evidence="6" id="KW-0472">Membrane</keyword>
<comment type="pathway">
    <text evidence="2">Purine metabolism; 3',5'-cyclic di-GMP biosynthesis.</text>
</comment>
<dbReference type="Pfam" id="PF00990">
    <property type="entry name" value="GGDEF"/>
    <property type="match status" value="1"/>
</dbReference>
<dbReference type="Proteomes" id="UP000018545">
    <property type="component" value="Chromosome"/>
</dbReference>
<evidence type="ECO:0000256" key="6">
    <source>
        <dbReference type="SAM" id="Phobius"/>
    </source>
</evidence>
<dbReference type="InterPro" id="IPR043128">
    <property type="entry name" value="Rev_trsase/Diguanyl_cyclase"/>
</dbReference>
<dbReference type="GO" id="GO:0005525">
    <property type="term" value="F:GTP binding"/>
    <property type="evidence" value="ECO:0007669"/>
    <property type="project" value="UniProtKB-KW"/>
</dbReference>
<evidence type="ECO:0000256" key="3">
    <source>
        <dbReference type="ARBA" id="ARBA00012528"/>
    </source>
</evidence>
<evidence type="ECO:0000313" key="8">
    <source>
        <dbReference type="EMBL" id="AHB69770.1"/>
    </source>
</evidence>
<dbReference type="InterPro" id="IPR050469">
    <property type="entry name" value="Diguanylate_Cyclase"/>
</dbReference>
<dbReference type="PANTHER" id="PTHR45138">
    <property type="entry name" value="REGULATORY COMPONENTS OF SENSORY TRANSDUCTION SYSTEM"/>
    <property type="match status" value="1"/>
</dbReference>
<dbReference type="SUPFAM" id="SSF103190">
    <property type="entry name" value="Sensory domain-like"/>
    <property type="match status" value="1"/>
</dbReference>
<evidence type="ECO:0000259" key="7">
    <source>
        <dbReference type="PROSITE" id="PS50887"/>
    </source>
</evidence>
<accession>V5TYH9</accession>
<dbReference type="PROSITE" id="PS50887">
    <property type="entry name" value="GGDEF"/>
    <property type="match status" value="1"/>
</dbReference>
<dbReference type="CDD" id="cd01949">
    <property type="entry name" value="GGDEF"/>
    <property type="match status" value="1"/>
</dbReference>
<comment type="cofactor">
    <cofactor evidence="1">
        <name>Mg(2+)</name>
        <dbReference type="ChEBI" id="CHEBI:18420"/>
    </cofactor>
</comment>
<evidence type="ECO:0000313" key="9">
    <source>
        <dbReference type="Proteomes" id="UP000018545"/>
    </source>
</evidence>